<organism evidence="1 2">
    <name type="scientific">Pseudomonas fluorescens</name>
    <dbReference type="NCBI Taxonomy" id="294"/>
    <lineage>
        <taxon>Bacteria</taxon>
        <taxon>Pseudomonadati</taxon>
        <taxon>Pseudomonadota</taxon>
        <taxon>Gammaproteobacteria</taxon>
        <taxon>Pseudomonadales</taxon>
        <taxon>Pseudomonadaceae</taxon>
        <taxon>Pseudomonas</taxon>
    </lineage>
</organism>
<reference evidence="1 2" key="1">
    <citation type="submission" date="2019-09" db="EMBL/GenBank/DDBJ databases">
        <authorList>
            <person name="Chandra G."/>
            <person name="Truman W A."/>
        </authorList>
    </citation>
    <scope>NUCLEOTIDE SEQUENCE [LARGE SCALE GENOMIC DNA]</scope>
    <source>
        <strain evidence="1">PS631</strain>
    </source>
</reference>
<name>A0A5E6UV64_PSEFL</name>
<proteinExistence type="predicted"/>
<evidence type="ECO:0000313" key="1">
    <source>
        <dbReference type="EMBL" id="VVM88981.1"/>
    </source>
</evidence>
<dbReference type="EMBL" id="CABVHF010000008">
    <property type="protein sequence ID" value="VVM88981.1"/>
    <property type="molecule type" value="Genomic_DNA"/>
</dbReference>
<dbReference type="AlphaFoldDB" id="A0A5E6UV64"/>
<evidence type="ECO:0008006" key="3">
    <source>
        <dbReference type="Google" id="ProtNLM"/>
    </source>
</evidence>
<evidence type="ECO:0000313" key="2">
    <source>
        <dbReference type="Proteomes" id="UP000399692"/>
    </source>
</evidence>
<dbReference type="RefSeq" id="WP_371411557.1">
    <property type="nucleotide sequence ID" value="NZ_CABVHC010000040.1"/>
</dbReference>
<accession>A0A5E6UV64</accession>
<dbReference type="PROSITE" id="PS51257">
    <property type="entry name" value="PROKAR_LIPOPROTEIN"/>
    <property type="match status" value="1"/>
</dbReference>
<gene>
    <name evidence="1" type="ORF">PS631_02738</name>
</gene>
<protein>
    <recommendedName>
        <fullName evidence="3">Lipoprotein</fullName>
    </recommendedName>
</protein>
<dbReference type="Proteomes" id="UP000399692">
    <property type="component" value="Unassembled WGS sequence"/>
</dbReference>
<sequence>MIPIKSTALLSFALAVTGCTNTTSHAPDKALGWDTPAMQLGGDRGLPLHVAQPCRKRGCDNDKLFFNPAKAEPGINTIHRGW</sequence>